<accession>A0A423W791</accession>
<feature type="compositionally biased region" description="Low complexity" evidence="1">
    <location>
        <begin position="1"/>
        <end position="13"/>
    </location>
</feature>
<dbReference type="PANTHER" id="PTHR39475:SF1">
    <property type="entry name" value="CONIDIATION-SPECIFIC PROTEIN 6"/>
    <property type="match status" value="1"/>
</dbReference>
<evidence type="ECO:0000313" key="3">
    <source>
        <dbReference type="Proteomes" id="UP000285146"/>
    </source>
</evidence>
<feature type="region of interest" description="Disordered" evidence="1">
    <location>
        <begin position="1"/>
        <end position="127"/>
    </location>
</feature>
<keyword evidence="3" id="KW-1185">Reference proteome</keyword>
<dbReference type="Proteomes" id="UP000285146">
    <property type="component" value="Unassembled WGS sequence"/>
</dbReference>
<evidence type="ECO:0000256" key="1">
    <source>
        <dbReference type="SAM" id="MobiDB-lite"/>
    </source>
</evidence>
<protein>
    <submittedName>
        <fullName evidence="2">Uncharacterized protein</fullName>
    </submittedName>
</protein>
<feature type="compositionally biased region" description="Basic and acidic residues" evidence="1">
    <location>
        <begin position="35"/>
        <end position="53"/>
    </location>
</feature>
<feature type="compositionally biased region" description="Basic and acidic residues" evidence="1">
    <location>
        <begin position="92"/>
        <end position="127"/>
    </location>
</feature>
<dbReference type="InParanoid" id="A0A423W791"/>
<dbReference type="AlphaFoldDB" id="A0A423W791"/>
<gene>
    <name evidence="2" type="ORF">VPNG_08209</name>
</gene>
<dbReference type="PANTHER" id="PTHR39475">
    <property type="entry name" value="CONIDIATION-SPECIFIC PROTEIN 6"/>
    <property type="match status" value="1"/>
</dbReference>
<name>A0A423W791_9PEZI</name>
<feature type="compositionally biased region" description="Basic and acidic residues" evidence="1">
    <location>
        <begin position="14"/>
        <end position="26"/>
    </location>
</feature>
<comment type="caution">
    <text evidence="2">The sequence shown here is derived from an EMBL/GenBank/DDBJ whole genome shotgun (WGS) entry which is preliminary data.</text>
</comment>
<dbReference type="EMBL" id="LKEB01000059">
    <property type="protein sequence ID" value="ROV99203.1"/>
    <property type="molecule type" value="Genomic_DNA"/>
</dbReference>
<reference evidence="2 3" key="1">
    <citation type="submission" date="2015-09" db="EMBL/GenBank/DDBJ databases">
        <title>Host preference determinants of Valsa canker pathogens revealed by comparative genomics.</title>
        <authorList>
            <person name="Yin Z."/>
            <person name="Huang L."/>
        </authorList>
    </citation>
    <scope>NUCLEOTIDE SEQUENCE [LARGE SCALE GENOMIC DNA]</scope>
    <source>
        <strain evidence="2 3">SXYLt</strain>
    </source>
</reference>
<sequence length="127" mass="14042">MSSNSNAENASAHEAGDQRDHPDSQKQENQGVPYEEGKENSHQENDPKDERSIANRLAAAKDQNDPSDGSGKDKTDEQIAGEQDPTLPARMHGNEPSKGAKTDKRIEDEEAEIIRRMDESKAAKKHH</sequence>
<organism evidence="2 3">
    <name type="scientific">Cytospora leucostoma</name>
    <dbReference type="NCBI Taxonomy" id="1230097"/>
    <lineage>
        <taxon>Eukaryota</taxon>
        <taxon>Fungi</taxon>
        <taxon>Dikarya</taxon>
        <taxon>Ascomycota</taxon>
        <taxon>Pezizomycotina</taxon>
        <taxon>Sordariomycetes</taxon>
        <taxon>Sordariomycetidae</taxon>
        <taxon>Diaporthales</taxon>
        <taxon>Cytosporaceae</taxon>
        <taxon>Cytospora</taxon>
    </lineage>
</organism>
<evidence type="ECO:0000313" key="2">
    <source>
        <dbReference type="EMBL" id="ROV99203.1"/>
    </source>
</evidence>
<dbReference type="OrthoDB" id="3358750at2759"/>
<proteinExistence type="predicted"/>